<name>A0A193QMH9_SODGM</name>
<evidence type="ECO:0000313" key="1">
    <source>
        <dbReference type="EMBL" id="CRL46362.1"/>
    </source>
</evidence>
<accession>A0A193QMH9</accession>
<proteinExistence type="predicted"/>
<protein>
    <submittedName>
        <fullName evidence="1">Uncharacterized protein</fullName>
    </submittedName>
</protein>
<dbReference type="AlphaFoldDB" id="A0A193QMH9"/>
<evidence type="ECO:0000313" key="2">
    <source>
        <dbReference type="Proteomes" id="UP000245838"/>
    </source>
</evidence>
<dbReference type="Proteomes" id="UP000245838">
    <property type="component" value="Chromosome sggmmb4_Chromosome"/>
</dbReference>
<dbReference type="EMBL" id="LN854557">
    <property type="protein sequence ID" value="CRL46362.1"/>
    <property type="molecule type" value="Genomic_DNA"/>
</dbReference>
<sequence>MSDNQFTHQIYQLVHFLHRHAQATVGTLYRHFLRRGRGGGRPLPAHGRRIYHGVDRFLPGGRVSFAGGRLRRGTLRALLRPRQFA</sequence>
<organism evidence="1 2">
    <name type="scientific">Sodalis glossinidius (strain morsitans)</name>
    <dbReference type="NCBI Taxonomy" id="343509"/>
    <lineage>
        <taxon>Bacteria</taxon>
        <taxon>Pseudomonadati</taxon>
        <taxon>Pseudomonadota</taxon>
        <taxon>Gammaproteobacteria</taxon>
        <taxon>Enterobacterales</taxon>
        <taxon>Bruguierivoracaceae</taxon>
        <taxon>Sodalis</taxon>
    </lineage>
</organism>
<reference evidence="1 2" key="1">
    <citation type="submission" date="2015-05" db="EMBL/GenBank/DDBJ databases">
        <authorList>
            <person name="Goodhead I."/>
        </authorList>
    </citation>
    <scope>NUCLEOTIDE SEQUENCE [LARGE SCALE GENOMIC DNA]</scope>
    <source>
        <strain evidence="2">morsitans</strain>
    </source>
</reference>
<gene>
    <name evidence="1" type="ORF">SGGMMB4_04936</name>
</gene>